<evidence type="ECO:0000256" key="3">
    <source>
        <dbReference type="SAM" id="MobiDB-lite"/>
    </source>
</evidence>
<dbReference type="InterPro" id="IPR014810">
    <property type="entry name" value="Fcf2_C"/>
</dbReference>
<evidence type="ECO:0000256" key="2">
    <source>
        <dbReference type="ARBA" id="ARBA00023242"/>
    </source>
</evidence>
<dbReference type="PANTHER" id="PTHR21686:SF12">
    <property type="entry name" value="DEOXYNUCLEOTIDYLTRANSFERASE TERMINAL-INTERACTING PROTEIN 2"/>
    <property type="match status" value="1"/>
</dbReference>
<dbReference type="GO" id="GO:0005730">
    <property type="term" value="C:nucleolus"/>
    <property type="evidence" value="ECO:0007669"/>
    <property type="project" value="UniProtKB-SubCell"/>
</dbReference>
<sequence length="170" mass="19551">MPESKPIGLSWQPKLPTLSSGTHNGSEKKSQNQAETTALWRPNSELVDGLFVPPNDPRKLNKFKKKQLKDTAGQAWFDMPAQTMTPEIEKDLRLLKVGTVIESASDFFTGRLTKKERKETIADELLSDRTLANYRKRKVQEIEEKNKPAGNEKWKIRGRQSLKRAKQRRH</sequence>
<feature type="region of interest" description="Disordered" evidence="3">
    <location>
        <begin position="1"/>
        <end position="40"/>
    </location>
</feature>
<dbReference type="InterPro" id="IPR039883">
    <property type="entry name" value="Fcf2/DNTTIP2"/>
</dbReference>
<dbReference type="EMBL" id="OIVN01000113">
    <property type="protein sequence ID" value="SPC74503.1"/>
    <property type="molecule type" value="Genomic_DNA"/>
</dbReference>
<feature type="compositionally biased region" description="Basic residues" evidence="3">
    <location>
        <begin position="156"/>
        <end position="170"/>
    </location>
</feature>
<reference evidence="5" key="1">
    <citation type="submission" date="2018-02" db="EMBL/GenBank/DDBJ databases">
        <authorList>
            <person name="Cohen D.B."/>
            <person name="Kent A.D."/>
        </authorList>
    </citation>
    <scope>NUCLEOTIDE SEQUENCE</scope>
</reference>
<dbReference type="GO" id="GO:0003723">
    <property type="term" value="F:RNA binding"/>
    <property type="evidence" value="ECO:0007669"/>
    <property type="project" value="TreeGrafter"/>
</dbReference>
<evidence type="ECO:0000313" key="5">
    <source>
        <dbReference type="EMBL" id="SPC74503.1"/>
    </source>
</evidence>
<feature type="compositionally biased region" description="Basic and acidic residues" evidence="3">
    <location>
        <begin position="142"/>
        <end position="155"/>
    </location>
</feature>
<protein>
    <recommendedName>
        <fullName evidence="4">Fcf2 pre-rRNA processing C-terminal domain-containing protein</fullName>
    </recommendedName>
</protein>
<feature type="domain" description="Fcf2 pre-rRNA processing C-terminal" evidence="4">
    <location>
        <begin position="96"/>
        <end position="138"/>
    </location>
</feature>
<dbReference type="GO" id="GO:0006396">
    <property type="term" value="P:RNA processing"/>
    <property type="evidence" value="ECO:0007669"/>
    <property type="project" value="TreeGrafter"/>
</dbReference>
<dbReference type="AlphaFoldDB" id="A0A2N9EI92"/>
<name>A0A2N9EI92_FAGSY</name>
<feature type="region of interest" description="Disordered" evidence="3">
    <location>
        <begin position="142"/>
        <end position="170"/>
    </location>
</feature>
<organism evidence="5">
    <name type="scientific">Fagus sylvatica</name>
    <name type="common">Beechnut</name>
    <dbReference type="NCBI Taxonomy" id="28930"/>
    <lineage>
        <taxon>Eukaryota</taxon>
        <taxon>Viridiplantae</taxon>
        <taxon>Streptophyta</taxon>
        <taxon>Embryophyta</taxon>
        <taxon>Tracheophyta</taxon>
        <taxon>Spermatophyta</taxon>
        <taxon>Magnoliopsida</taxon>
        <taxon>eudicotyledons</taxon>
        <taxon>Gunneridae</taxon>
        <taxon>Pentapetalae</taxon>
        <taxon>rosids</taxon>
        <taxon>fabids</taxon>
        <taxon>Fagales</taxon>
        <taxon>Fagaceae</taxon>
        <taxon>Fagus</taxon>
    </lineage>
</organism>
<dbReference type="Pfam" id="PF08698">
    <property type="entry name" value="Fcf2"/>
    <property type="match status" value="1"/>
</dbReference>
<evidence type="ECO:0000256" key="1">
    <source>
        <dbReference type="ARBA" id="ARBA00004604"/>
    </source>
</evidence>
<dbReference type="PANTHER" id="PTHR21686">
    <property type="entry name" value="DEOXYNUCLEOTIDYLTRANSFERASE TERMINAL-INTERACTING PROTEIN 2"/>
    <property type="match status" value="1"/>
</dbReference>
<accession>A0A2N9EI92</accession>
<gene>
    <name evidence="5" type="ORF">FSB_LOCUS2385</name>
</gene>
<comment type="subcellular location">
    <subcellularLocation>
        <location evidence="1">Nucleus</location>
        <location evidence="1">Nucleolus</location>
    </subcellularLocation>
</comment>
<proteinExistence type="predicted"/>
<evidence type="ECO:0000259" key="4">
    <source>
        <dbReference type="Pfam" id="PF08698"/>
    </source>
</evidence>
<keyword evidence="2" id="KW-0539">Nucleus</keyword>